<protein>
    <submittedName>
        <fullName evidence="1">PRTRC system protein C</fullName>
    </submittedName>
</protein>
<organism evidence="1 2">
    <name type="scientific">Ramlibacter albus</name>
    <dbReference type="NCBI Taxonomy" id="2079448"/>
    <lineage>
        <taxon>Bacteria</taxon>
        <taxon>Pseudomonadati</taxon>
        <taxon>Pseudomonadota</taxon>
        <taxon>Betaproteobacteria</taxon>
        <taxon>Burkholderiales</taxon>
        <taxon>Comamonadaceae</taxon>
        <taxon>Ramlibacter</taxon>
    </lineage>
</organism>
<accession>A0A923MB56</accession>
<proteinExistence type="predicted"/>
<reference evidence="1" key="1">
    <citation type="submission" date="2020-08" db="EMBL/GenBank/DDBJ databases">
        <title>Ramlibacter sp. GTP1 16S ribosomal RNA gene genome sequencing and assembly.</title>
        <authorList>
            <person name="Kang M."/>
        </authorList>
    </citation>
    <scope>NUCLEOTIDE SEQUENCE</scope>
    <source>
        <strain evidence="1">GTP1</strain>
    </source>
</reference>
<dbReference type="InterPro" id="IPR022289">
    <property type="entry name" value="PRTRC_protein-C"/>
</dbReference>
<dbReference type="RefSeq" id="WP_187084075.1">
    <property type="nucleotide sequence ID" value="NZ_JACORU010000011.1"/>
</dbReference>
<gene>
    <name evidence="1" type="ORF">H8R02_24215</name>
</gene>
<dbReference type="AlphaFoldDB" id="A0A923MB56"/>
<dbReference type="NCBIfam" id="TIGR03738">
    <property type="entry name" value="PRTRC_C"/>
    <property type="match status" value="1"/>
</dbReference>
<name>A0A923MB56_9BURK</name>
<dbReference type="InterPro" id="IPR032866">
    <property type="entry name" value="Prok_Ub"/>
</dbReference>
<evidence type="ECO:0000313" key="1">
    <source>
        <dbReference type="EMBL" id="MBC5767592.1"/>
    </source>
</evidence>
<evidence type="ECO:0000313" key="2">
    <source>
        <dbReference type="Proteomes" id="UP000596827"/>
    </source>
</evidence>
<dbReference type="Proteomes" id="UP000596827">
    <property type="component" value="Unassembled WGS sequence"/>
</dbReference>
<dbReference type="EMBL" id="JACORU010000011">
    <property type="protein sequence ID" value="MBC5767592.1"/>
    <property type="molecule type" value="Genomic_DNA"/>
</dbReference>
<sequence>MKVVDITRVFKYNGVTLPDPSPSLGPDQVREFYSTQYGELLNSVVEGPVTKGETATYTFTRAAGSKGAARPALQPAADLIKQAFAGQANRLTIESLLAQAEGGQQGRAAALIADVVRRASTTSPPMTMPAQAFGIWG</sequence>
<dbReference type="Pfam" id="PF14454">
    <property type="entry name" value="Prok_Ub"/>
    <property type="match status" value="1"/>
</dbReference>
<keyword evidence="2" id="KW-1185">Reference proteome</keyword>
<comment type="caution">
    <text evidence="1">The sequence shown here is derived from an EMBL/GenBank/DDBJ whole genome shotgun (WGS) entry which is preliminary data.</text>
</comment>